<evidence type="ECO:0000313" key="15">
    <source>
        <dbReference type="EMBL" id="MEM5500143.1"/>
    </source>
</evidence>
<evidence type="ECO:0000256" key="10">
    <source>
        <dbReference type="ARBA" id="ARBA00023065"/>
    </source>
</evidence>
<evidence type="ECO:0000256" key="9">
    <source>
        <dbReference type="ARBA" id="ARBA00022989"/>
    </source>
</evidence>
<comment type="function">
    <text evidence="1">Involved in the high-affinity zinc uptake transport system.</text>
</comment>
<evidence type="ECO:0000256" key="2">
    <source>
        <dbReference type="ARBA" id="ARBA00004651"/>
    </source>
</evidence>
<evidence type="ECO:0000256" key="8">
    <source>
        <dbReference type="ARBA" id="ARBA00022906"/>
    </source>
</evidence>
<keyword evidence="4 13" id="KW-0813">Transport</keyword>
<keyword evidence="9 14" id="KW-1133">Transmembrane helix</keyword>
<dbReference type="Pfam" id="PF00950">
    <property type="entry name" value="ABC-3"/>
    <property type="match status" value="1"/>
</dbReference>
<evidence type="ECO:0000256" key="11">
    <source>
        <dbReference type="ARBA" id="ARBA00023136"/>
    </source>
</evidence>
<feature type="transmembrane region" description="Helical" evidence="14">
    <location>
        <begin position="171"/>
        <end position="202"/>
    </location>
</feature>
<evidence type="ECO:0000256" key="6">
    <source>
        <dbReference type="ARBA" id="ARBA00022692"/>
    </source>
</evidence>
<feature type="transmembrane region" description="Helical" evidence="14">
    <location>
        <begin position="214"/>
        <end position="234"/>
    </location>
</feature>
<dbReference type="CDD" id="cd06550">
    <property type="entry name" value="TM_ABC_iron-siderophores_like"/>
    <property type="match status" value="1"/>
</dbReference>
<evidence type="ECO:0000256" key="1">
    <source>
        <dbReference type="ARBA" id="ARBA00002313"/>
    </source>
</evidence>
<evidence type="ECO:0000256" key="13">
    <source>
        <dbReference type="RuleBase" id="RU003943"/>
    </source>
</evidence>
<gene>
    <name evidence="15" type="ORF">WNY59_00925</name>
</gene>
<keyword evidence="10" id="KW-0406">Ion transport</keyword>
<protein>
    <recommendedName>
        <fullName evidence="12">High-affinity zinc uptake system membrane protein ZnuB</fullName>
    </recommendedName>
</protein>
<evidence type="ECO:0000256" key="12">
    <source>
        <dbReference type="ARBA" id="ARBA00040080"/>
    </source>
</evidence>
<keyword evidence="5" id="KW-1003">Cell membrane</keyword>
<evidence type="ECO:0000256" key="4">
    <source>
        <dbReference type="ARBA" id="ARBA00022448"/>
    </source>
</evidence>
<feature type="transmembrane region" description="Helical" evidence="14">
    <location>
        <begin position="240"/>
        <end position="258"/>
    </location>
</feature>
<feature type="transmembrane region" description="Helical" evidence="14">
    <location>
        <begin position="129"/>
        <end position="151"/>
    </location>
</feature>
<keyword evidence="11 14" id="KW-0472">Membrane</keyword>
<keyword evidence="6 13" id="KW-0812">Transmembrane</keyword>
<evidence type="ECO:0000256" key="5">
    <source>
        <dbReference type="ARBA" id="ARBA00022475"/>
    </source>
</evidence>
<proteinExistence type="inferred from homology"/>
<evidence type="ECO:0000256" key="14">
    <source>
        <dbReference type="SAM" id="Phobius"/>
    </source>
</evidence>
<name>A0ABU9T201_9HYPH</name>
<dbReference type="Proteomes" id="UP001477870">
    <property type="component" value="Unassembled WGS sequence"/>
</dbReference>
<evidence type="ECO:0000256" key="7">
    <source>
        <dbReference type="ARBA" id="ARBA00022833"/>
    </source>
</evidence>
<feature type="transmembrane region" description="Helical" evidence="14">
    <location>
        <begin position="42"/>
        <end position="75"/>
    </location>
</feature>
<comment type="caution">
    <text evidence="15">The sequence shown here is derived from an EMBL/GenBank/DDBJ whole genome shotgun (WGS) entry which is preliminary data.</text>
</comment>
<dbReference type="PANTHER" id="PTHR30477">
    <property type="entry name" value="ABC-TRANSPORTER METAL-BINDING PROTEIN"/>
    <property type="match status" value="1"/>
</dbReference>
<dbReference type="SUPFAM" id="SSF81345">
    <property type="entry name" value="ABC transporter involved in vitamin B12 uptake, BtuC"/>
    <property type="match status" value="1"/>
</dbReference>
<comment type="similarity">
    <text evidence="3 13">Belongs to the ABC-3 integral membrane protein family.</text>
</comment>
<evidence type="ECO:0000256" key="3">
    <source>
        <dbReference type="ARBA" id="ARBA00008034"/>
    </source>
</evidence>
<accession>A0ABU9T201</accession>
<dbReference type="PANTHER" id="PTHR30477:SF23">
    <property type="entry name" value="HIGH-AFFINITY ZINC UPTAKE SYSTEM MEMBRANE PROTEIN ZNUB"/>
    <property type="match status" value="1"/>
</dbReference>
<feature type="transmembrane region" description="Helical" evidence="14">
    <location>
        <begin position="6"/>
        <end position="30"/>
    </location>
</feature>
<sequence length="268" mass="28308">MLDDFIARALLAGIGLAIIAGPLGCFIIWRRMAYFGDTLAHSALLGVVAGIFLDINITLTVFVVSAVISCLMILLRRSGTLSSDAILGLLSHSGLALGLVAISFLSQSNVSLNSLLFGDILGVSKQDVGIIYIGGTVLLIILVLIWRPLFAATVSQELSEAEMKNPNLPEIIFMLLMAAVIALAMKIVGVLLITAMLIVPAATARKFSVAPEQMVVISILIGILSVSGGVAGSLQFDTPTAPTIVVASLILFILSRLSPRMLRAKRNK</sequence>
<evidence type="ECO:0000313" key="16">
    <source>
        <dbReference type="Proteomes" id="UP001477870"/>
    </source>
</evidence>
<keyword evidence="7" id="KW-0862">Zinc</keyword>
<comment type="subcellular location">
    <subcellularLocation>
        <location evidence="2 13">Cell membrane</location>
        <topology evidence="2 13">Multi-pass membrane protein</topology>
    </subcellularLocation>
</comment>
<dbReference type="RefSeq" id="WP_342846130.1">
    <property type="nucleotide sequence ID" value="NZ_JBBMQO010000001.1"/>
</dbReference>
<dbReference type="InterPro" id="IPR001626">
    <property type="entry name" value="ABC_TroCD"/>
</dbReference>
<organism evidence="15 16">
    <name type="scientific">Ahrensia kielensis</name>
    <dbReference type="NCBI Taxonomy" id="76980"/>
    <lineage>
        <taxon>Bacteria</taxon>
        <taxon>Pseudomonadati</taxon>
        <taxon>Pseudomonadota</taxon>
        <taxon>Alphaproteobacteria</taxon>
        <taxon>Hyphomicrobiales</taxon>
        <taxon>Ahrensiaceae</taxon>
        <taxon>Ahrensia</taxon>
    </lineage>
</organism>
<keyword evidence="8" id="KW-0864">Zinc transport</keyword>
<dbReference type="Gene3D" id="1.10.3470.10">
    <property type="entry name" value="ABC transporter involved in vitamin B12 uptake, BtuC"/>
    <property type="match status" value="1"/>
</dbReference>
<feature type="transmembrane region" description="Helical" evidence="14">
    <location>
        <begin position="95"/>
        <end position="117"/>
    </location>
</feature>
<dbReference type="EMBL" id="JBBMQO010000001">
    <property type="protein sequence ID" value="MEM5500143.1"/>
    <property type="molecule type" value="Genomic_DNA"/>
</dbReference>
<keyword evidence="16" id="KW-1185">Reference proteome</keyword>
<dbReference type="InterPro" id="IPR037294">
    <property type="entry name" value="ABC_BtuC-like"/>
</dbReference>
<reference evidence="15 16" key="1">
    <citation type="submission" date="2024-03" db="EMBL/GenBank/DDBJ databases">
        <title>Community enrichment and isolation of bacterial strains for fucoidan degradation.</title>
        <authorList>
            <person name="Sichert A."/>
        </authorList>
    </citation>
    <scope>NUCLEOTIDE SEQUENCE [LARGE SCALE GENOMIC DNA]</scope>
    <source>
        <strain evidence="15 16">AS62</strain>
    </source>
</reference>